<dbReference type="InterPro" id="IPR043917">
    <property type="entry name" value="DUF5753"/>
</dbReference>
<proteinExistence type="predicted"/>
<organism evidence="2 3">
    <name type="scientific">Actinocrinis puniceicyclus</name>
    <dbReference type="NCBI Taxonomy" id="977794"/>
    <lineage>
        <taxon>Bacteria</taxon>
        <taxon>Bacillati</taxon>
        <taxon>Actinomycetota</taxon>
        <taxon>Actinomycetes</taxon>
        <taxon>Catenulisporales</taxon>
        <taxon>Actinospicaceae</taxon>
        <taxon>Actinocrinis</taxon>
    </lineage>
</organism>
<dbReference type="RefSeq" id="WP_211469018.1">
    <property type="nucleotide sequence ID" value="NZ_JAGSXH010000056.1"/>
</dbReference>
<dbReference type="CDD" id="cd00093">
    <property type="entry name" value="HTH_XRE"/>
    <property type="match status" value="1"/>
</dbReference>
<feature type="domain" description="HTH cro/C1-type" evidence="1">
    <location>
        <begin position="25"/>
        <end position="80"/>
    </location>
</feature>
<name>A0A8J8BCX6_9ACTN</name>
<dbReference type="Pfam" id="PF19054">
    <property type="entry name" value="DUF5753"/>
    <property type="match status" value="1"/>
</dbReference>
<dbReference type="Gene3D" id="1.10.260.40">
    <property type="entry name" value="lambda repressor-like DNA-binding domains"/>
    <property type="match status" value="1"/>
</dbReference>
<dbReference type="InterPro" id="IPR010982">
    <property type="entry name" value="Lambda_DNA-bd_dom_sf"/>
</dbReference>
<accession>A0A8J8BCX6</accession>
<dbReference type="Pfam" id="PF13560">
    <property type="entry name" value="HTH_31"/>
    <property type="match status" value="1"/>
</dbReference>
<evidence type="ECO:0000259" key="1">
    <source>
        <dbReference type="SMART" id="SM00530"/>
    </source>
</evidence>
<dbReference type="SUPFAM" id="SSF47413">
    <property type="entry name" value="lambda repressor-like DNA-binding domains"/>
    <property type="match status" value="1"/>
</dbReference>
<gene>
    <name evidence="2" type="ORF">KGA66_16495</name>
</gene>
<dbReference type="AlphaFoldDB" id="A0A8J8BCX6"/>
<dbReference type="Proteomes" id="UP000677913">
    <property type="component" value="Unassembled WGS sequence"/>
</dbReference>
<dbReference type="GO" id="GO:0003677">
    <property type="term" value="F:DNA binding"/>
    <property type="evidence" value="ECO:0007669"/>
    <property type="project" value="InterPro"/>
</dbReference>
<evidence type="ECO:0000313" key="3">
    <source>
        <dbReference type="Proteomes" id="UP000677913"/>
    </source>
</evidence>
<comment type="caution">
    <text evidence="2">The sequence shown here is derived from an EMBL/GenBank/DDBJ whole genome shotgun (WGS) entry which is preliminary data.</text>
</comment>
<dbReference type="EMBL" id="JAGSXH010000056">
    <property type="protein sequence ID" value="MBS2964658.1"/>
    <property type="molecule type" value="Genomic_DNA"/>
</dbReference>
<protein>
    <submittedName>
        <fullName evidence="2">Helix-turn-helix domain-containing protein</fullName>
    </submittedName>
</protein>
<dbReference type="SMART" id="SM00530">
    <property type="entry name" value="HTH_XRE"/>
    <property type="match status" value="1"/>
</dbReference>
<sequence length="292" mass="33167">MATFDEQSGVPPTGPTVRRLILGTQLRRLRERAEITRAEAAYSIRGSESKLSRMESGRVGFKERDVADLLTLYGVTEQAERAKVLDLVAQSNVQGWWHAYSDLMPKWFEDYIGLEESASQIKVYELQFVPGLLQTRDYALSILSRGRPENADVDAERKLRLRMQRQKVLLGQNAPRLWTVIDESVLYRRLGGARVLRAQLDHLLEVTTLANISLQVVPYHTSGYGAEGPFTLLRFGEPELSDIVYVEHLAGALYLEKPEEIEIYSRALDRLAVEAETPARSRQILLKAREEI</sequence>
<reference evidence="2" key="1">
    <citation type="submission" date="2021-04" db="EMBL/GenBank/DDBJ databases">
        <title>Genome based classification of Actinospica acidithermotolerans sp. nov., an actinobacterium isolated from an Indonesian hot spring.</title>
        <authorList>
            <person name="Kusuma A.B."/>
            <person name="Putra K.E."/>
            <person name="Nafisah S."/>
            <person name="Loh J."/>
            <person name="Nouioui I."/>
            <person name="Goodfellow M."/>
        </authorList>
    </citation>
    <scope>NUCLEOTIDE SEQUENCE</scope>
    <source>
        <strain evidence="2">DSM 45618</strain>
    </source>
</reference>
<dbReference type="InterPro" id="IPR001387">
    <property type="entry name" value="Cro/C1-type_HTH"/>
</dbReference>
<keyword evidence="3" id="KW-1185">Reference proteome</keyword>
<evidence type="ECO:0000313" key="2">
    <source>
        <dbReference type="EMBL" id="MBS2964658.1"/>
    </source>
</evidence>